<protein>
    <submittedName>
        <fullName evidence="2">Uncharacterized protein</fullName>
    </submittedName>
</protein>
<gene>
    <name evidence="2" type="ORF">HO173_006751</name>
</gene>
<organism evidence="2 3">
    <name type="scientific">Letharia columbiana</name>
    <dbReference type="NCBI Taxonomy" id="112416"/>
    <lineage>
        <taxon>Eukaryota</taxon>
        <taxon>Fungi</taxon>
        <taxon>Dikarya</taxon>
        <taxon>Ascomycota</taxon>
        <taxon>Pezizomycotina</taxon>
        <taxon>Lecanoromycetes</taxon>
        <taxon>OSLEUM clade</taxon>
        <taxon>Lecanoromycetidae</taxon>
        <taxon>Lecanorales</taxon>
        <taxon>Lecanorineae</taxon>
        <taxon>Parmeliaceae</taxon>
        <taxon>Letharia</taxon>
    </lineage>
</organism>
<name>A0A8H6FUS3_9LECA</name>
<comment type="caution">
    <text evidence="2">The sequence shown here is derived from an EMBL/GenBank/DDBJ whole genome shotgun (WGS) entry which is preliminary data.</text>
</comment>
<dbReference type="GeneID" id="59288411"/>
<dbReference type="EMBL" id="JACCJC010000026">
    <property type="protein sequence ID" value="KAF6235124.1"/>
    <property type="molecule type" value="Genomic_DNA"/>
</dbReference>
<sequence length="72" mass="8034">MNQTTPQIPDVGTRRLDPVMHLNLRHRLTRPRPTQSPKTTARQSVSPPNPAYPHQSPAPPISHPSRTTDPVT</sequence>
<dbReference type="RefSeq" id="XP_037164502.1">
    <property type="nucleotide sequence ID" value="XM_037308659.1"/>
</dbReference>
<feature type="compositionally biased region" description="Pro residues" evidence="1">
    <location>
        <begin position="47"/>
        <end position="62"/>
    </location>
</feature>
<keyword evidence="3" id="KW-1185">Reference proteome</keyword>
<evidence type="ECO:0000313" key="2">
    <source>
        <dbReference type="EMBL" id="KAF6235124.1"/>
    </source>
</evidence>
<accession>A0A8H6FUS3</accession>
<feature type="region of interest" description="Disordered" evidence="1">
    <location>
        <begin position="1"/>
        <end position="72"/>
    </location>
</feature>
<proteinExistence type="predicted"/>
<reference evidence="2 3" key="1">
    <citation type="journal article" date="2020" name="Genomics">
        <title>Complete, high-quality genomes from long-read metagenomic sequencing of two wolf lichen thalli reveals enigmatic genome architecture.</title>
        <authorList>
            <person name="McKenzie S.K."/>
            <person name="Walston R.F."/>
            <person name="Allen J.L."/>
        </authorList>
    </citation>
    <scope>NUCLEOTIDE SEQUENCE [LARGE SCALE GENOMIC DNA]</scope>
    <source>
        <strain evidence="2">WasteWater2</strain>
    </source>
</reference>
<dbReference type="AlphaFoldDB" id="A0A8H6FUS3"/>
<dbReference type="Proteomes" id="UP000578531">
    <property type="component" value="Unassembled WGS sequence"/>
</dbReference>
<evidence type="ECO:0000313" key="3">
    <source>
        <dbReference type="Proteomes" id="UP000578531"/>
    </source>
</evidence>
<evidence type="ECO:0000256" key="1">
    <source>
        <dbReference type="SAM" id="MobiDB-lite"/>
    </source>
</evidence>
<feature type="compositionally biased region" description="Polar residues" evidence="1">
    <location>
        <begin position="32"/>
        <end position="46"/>
    </location>
</feature>